<dbReference type="PANTHER" id="PTHR46237">
    <property type="entry name" value="CYTOCHROME B5 REDUCTASE 4 FAMILY MEMBER"/>
    <property type="match status" value="1"/>
</dbReference>
<dbReference type="FunFam" id="3.10.120.10:FF:000001">
    <property type="entry name" value="Cytochrome b5 reductase 4"/>
    <property type="match status" value="1"/>
</dbReference>
<proteinExistence type="inferred from homology"/>
<evidence type="ECO:0000256" key="2">
    <source>
        <dbReference type="ARBA" id="ARBA00022723"/>
    </source>
</evidence>
<dbReference type="AlphaFoldDB" id="A0AAD7UI33"/>
<dbReference type="EMBL" id="JAQMWT010000314">
    <property type="protein sequence ID" value="KAJ8605571.1"/>
    <property type="molecule type" value="Genomic_DNA"/>
</dbReference>
<feature type="domain" description="Cytochrome b5 heme-binding" evidence="6">
    <location>
        <begin position="37"/>
        <end position="113"/>
    </location>
</feature>
<dbReference type="PANTHER" id="PTHR46237:SF1">
    <property type="entry name" value="CYTOCHROME B5 REDUCTASE 4"/>
    <property type="match status" value="1"/>
</dbReference>
<sequence>MSARRREKGVKPGFSLMDWIRLTEHAKDLAGLKGGRPRAVTMEDVAQHKTEFDAWTILNGRVYNLTPYLHYHPGGIPLLRGVAGKDCTDLFNKHHRWVNGATMLQKCEVGWLATAPPPPLDEDDADAADADAADDDADDADDDDDDDEERKNGLI</sequence>
<evidence type="ECO:0000313" key="7">
    <source>
        <dbReference type="EMBL" id="KAJ8605571.1"/>
    </source>
</evidence>
<comment type="similarity">
    <text evidence="4">Belongs to the cytochrome b5 family.</text>
</comment>
<dbReference type="SMART" id="SM01117">
    <property type="entry name" value="Cyt-b5"/>
    <property type="match status" value="1"/>
</dbReference>
<dbReference type="InterPro" id="IPR018506">
    <property type="entry name" value="Cyt_B5_heme-BS"/>
</dbReference>
<protein>
    <recommendedName>
        <fullName evidence="6">Cytochrome b5 heme-binding domain-containing protein</fullName>
    </recommendedName>
</protein>
<dbReference type="GO" id="GO:0005737">
    <property type="term" value="C:cytoplasm"/>
    <property type="evidence" value="ECO:0007669"/>
    <property type="project" value="TreeGrafter"/>
</dbReference>
<feature type="compositionally biased region" description="Acidic residues" evidence="5">
    <location>
        <begin position="120"/>
        <end position="148"/>
    </location>
</feature>
<evidence type="ECO:0000256" key="3">
    <source>
        <dbReference type="ARBA" id="ARBA00023004"/>
    </source>
</evidence>
<reference evidence="7" key="1">
    <citation type="submission" date="2023-01" db="EMBL/GenBank/DDBJ databases">
        <title>Metagenome sequencing of chrysophaentin producing Chrysophaeum taylorii.</title>
        <authorList>
            <person name="Davison J."/>
            <person name="Bewley C."/>
        </authorList>
    </citation>
    <scope>NUCLEOTIDE SEQUENCE</scope>
    <source>
        <strain evidence="7">NIES-1699</strain>
    </source>
</reference>
<dbReference type="InterPro" id="IPR051872">
    <property type="entry name" value="Cytochrome_b5/Flavoprotein_Rdt"/>
</dbReference>
<dbReference type="GO" id="GO:0020037">
    <property type="term" value="F:heme binding"/>
    <property type="evidence" value="ECO:0007669"/>
    <property type="project" value="UniProtKB-UniRule"/>
</dbReference>
<name>A0AAD7UI33_9STRA</name>
<dbReference type="InterPro" id="IPR001199">
    <property type="entry name" value="Cyt_B5-like_heme/steroid-bd"/>
</dbReference>
<accession>A0AAD7UI33</accession>
<keyword evidence="3 4" id="KW-0408">Iron</keyword>
<dbReference type="PROSITE" id="PS50255">
    <property type="entry name" value="CYTOCHROME_B5_2"/>
    <property type="match status" value="1"/>
</dbReference>
<dbReference type="GO" id="GO:0046872">
    <property type="term" value="F:metal ion binding"/>
    <property type="evidence" value="ECO:0007669"/>
    <property type="project" value="UniProtKB-UniRule"/>
</dbReference>
<comment type="caution">
    <text evidence="7">The sequence shown here is derived from an EMBL/GenBank/DDBJ whole genome shotgun (WGS) entry which is preliminary data.</text>
</comment>
<dbReference type="SUPFAM" id="SSF55856">
    <property type="entry name" value="Cytochrome b5-like heme/steroid binding domain"/>
    <property type="match status" value="1"/>
</dbReference>
<evidence type="ECO:0000313" key="8">
    <source>
        <dbReference type="Proteomes" id="UP001230188"/>
    </source>
</evidence>
<organism evidence="7 8">
    <name type="scientific">Chrysophaeum taylorii</name>
    <dbReference type="NCBI Taxonomy" id="2483200"/>
    <lineage>
        <taxon>Eukaryota</taxon>
        <taxon>Sar</taxon>
        <taxon>Stramenopiles</taxon>
        <taxon>Ochrophyta</taxon>
        <taxon>Pelagophyceae</taxon>
        <taxon>Pelagomonadales</taxon>
        <taxon>Pelagomonadaceae</taxon>
        <taxon>Chrysophaeum</taxon>
    </lineage>
</organism>
<evidence type="ECO:0000256" key="1">
    <source>
        <dbReference type="ARBA" id="ARBA00022617"/>
    </source>
</evidence>
<evidence type="ECO:0000256" key="5">
    <source>
        <dbReference type="SAM" id="MobiDB-lite"/>
    </source>
</evidence>
<dbReference type="GO" id="GO:0004128">
    <property type="term" value="F:cytochrome-b5 reductase activity, acting on NAD(P)H"/>
    <property type="evidence" value="ECO:0007669"/>
    <property type="project" value="TreeGrafter"/>
</dbReference>
<gene>
    <name evidence="7" type="ORF">CTAYLR_000152</name>
</gene>
<feature type="region of interest" description="Disordered" evidence="5">
    <location>
        <begin position="113"/>
        <end position="155"/>
    </location>
</feature>
<keyword evidence="8" id="KW-1185">Reference proteome</keyword>
<keyword evidence="1 4" id="KW-0349">Heme</keyword>
<dbReference type="Gene3D" id="3.10.120.10">
    <property type="entry name" value="Cytochrome b5-like heme/steroid binding domain"/>
    <property type="match status" value="1"/>
</dbReference>
<dbReference type="PROSITE" id="PS00191">
    <property type="entry name" value="CYTOCHROME_B5_1"/>
    <property type="match status" value="1"/>
</dbReference>
<evidence type="ECO:0000256" key="4">
    <source>
        <dbReference type="RuleBase" id="RU362121"/>
    </source>
</evidence>
<dbReference type="Pfam" id="PF00173">
    <property type="entry name" value="Cyt-b5"/>
    <property type="match status" value="1"/>
</dbReference>
<evidence type="ECO:0000259" key="6">
    <source>
        <dbReference type="PROSITE" id="PS50255"/>
    </source>
</evidence>
<keyword evidence="2 4" id="KW-0479">Metal-binding</keyword>
<dbReference type="InterPro" id="IPR036400">
    <property type="entry name" value="Cyt_B5-like_heme/steroid_sf"/>
</dbReference>
<dbReference type="Proteomes" id="UP001230188">
    <property type="component" value="Unassembled WGS sequence"/>
</dbReference>